<gene>
    <name evidence="2" type="ORF">GCM10011594_01910</name>
</gene>
<name>A0A917SLN9_9ACTN</name>
<feature type="domain" description="Putative zinc-finger" evidence="1">
    <location>
        <begin position="12"/>
        <end position="45"/>
    </location>
</feature>
<accession>A0A917SLN9</accession>
<evidence type="ECO:0000313" key="3">
    <source>
        <dbReference type="Proteomes" id="UP000655208"/>
    </source>
</evidence>
<keyword evidence="3" id="KW-1185">Reference proteome</keyword>
<evidence type="ECO:0000313" key="2">
    <source>
        <dbReference type="EMBL" id="GGL85828.1"/>
    </source>
</evidence>
<comment type="caution">
    <text evidence="2">The sequence shown here is derived from an EMBL/GenBank/DDBJ whole genome shotgun (WGS) entry which is preliminary data.</text>
</comment>
<evidence type="ECO:0000259" key="1">
    <source>
        <dbReference type="Pfam" id="PF13490"/>
    </source>
</evidence>
<proteinExistence type="predicted"/>
<sequence>MSCDDPAPKGECAEVLRDVWLFLDDEMDADRRAAVQHHLDDCSPCLVEAGLDQKLKSLLHSKCGGDRAPEQLRARLAARLATVRFDAEGVEISTTSMVVTAEGSAERSA</sequence>
<dbReference type="EMBL" id="BMNA01000001">
    <property type="protein sequence ID" value="GGL85828.1"/>
    <property type="molecule type" value="Genomic_DNA"/>
</dbReference>
<dbReference type="Pfam" id="PF13490">
    <property type="entry name" value="zf-HC2"/>
    <property type="match status" value="1"/>
</dbReference>
<dbReference type="Proteomes" id="UP000655208">
    <property type="component" value="Unassembled WGS sequence"/>
</dbReference>
<protein>
    <submittedName>
        <fullName evidence="2">Mycothiol system anti-sigma-R factor</fullName>
    </submittedName>
</protein>
<organism evidence="2 3">
    <name type="scientific">Nakamurella endophytica</name>
    <dbReference type="NCBI Taxonomy" id="1748367"/>
    <lineage>
        <taxon>Bacteria</taxon>
        <taxon>Bacillati</taxon>
        <taxon>Actinomycetota</taxon>
        <taxon>Actinomycetes</taxon>
        <taxon>Nakamurellales</taxon>
        <taxon>Nakamurellaceae</taxon>
        <taxon>Nakamurella</taxon>
    </lineage>
</organism>
<dbReference type="AlphaFoldDB" id="A0A917SLN9"/>
<dbReference type="InterPro" id="IPR027383">
    <property type="entry name" value="Znf_put"/>
</dbReference>
<dbReference type="InterPro" id="IPR024020">
    <property type="entry name" value="Anit_sigma_mycothiol_RsrA"/>
</dbReference>
<reference evidence="2" key="1">
    <citation type="journal article" date="2014" name="Int. J. Syst. Evol. Microbiol.">
        <title>Complete genome sequence of Corynebacterium casei LMG S-19264T (=DSM 44701T), isolated from a smear-ripened cheese.</title>
        <authorList>
            <consortium name="US DOE Joint Genome Institute (JGI-PGF)"/>
            <person name="Walter F."/>
            <person name="Albersmeier A."/>
            <person name="Kalinowski J."/>
            <person name="Ruckert C."/>
        </authorList>
    </citation>
    <scope>NUCLEOTIDE SEQUENCE</scope>
    <source>
        <strain evidence="2">CGMCC 4.7308</strain>
    </source>
</reference>
<reference evidence="2" key="2">
    <citation type="submission" date="2020-09" db="EMBL/GenBank/DDBJ databases">
        <authorList>
            <person name="Sun Q."/>
            <person name="Zhou Y."/>
        </authorList>
    </citation>
    <scope>NUCLEOTIDE SEQUENCE</scope>
    <source>
        <strain evidence="2">CGMCC 4.7308</strain>
    </source>
</reference>
<dbReference type="NCBIfam" id="TIGR03988">
    <property type="entry name" value="antisig_RsrA"/>
    <property type="match status" value="1"/>
</dbReference>
<dbReference type="RefSeq" id="WP_188939643.1">
    <property type="nucleotide sequence ID" value="NZ_BMNA01000001.1"/>
</dbReference>